<evidence type="ECO:0000313" key="2">
    <source>
        <dbReference type="EMBL" id="MBO8478762.1"/>
    </source>
</evidence>
<feature type="domain" description="Peptidase M6-like" evidence="1">
    <location>
        <begin position="169"/>
        <end position="370"/>
    </location>
</feature>
<sequence length="736" mass="80040">MGRIRQSGAAAVVFFLFSLLLFPGQGFLSAAPARRHAITLRQPDGYTFRASLSGDEYIKVLLSSEGTPLVQDEEGYYCYAYYGTGGGLFSSGYRVGQSAPAAASLHGAAVPYDMLLEKASLSSASRGRRDRKGLIERLRFSGRSSSGDGQPVTVKVPVLLVAFKNLPFTYTRDDFDKLLNQRGYSLNGATGSAADYFEDQFFGRYLFQFDVSEIVTLGNNYGYYGRNENMNSAGSDIRVGRMVYDACLKADDLVDFSMYDNDGDGQADNVIIIFAGGDEAAGAGADHIWSRSGFLDEDNLVLECDGVGISSYACTSERRSDGLGDDPVASIGTFCHEFSHVLGLPDFYDRNGISDALWGSTSIMDKGNLNNDGNTPPSYNAIERHILGISSPDTLSSGQYVLPPVGESGEYLYYPTENEGEYFLFECRRKSGWDSHIGGEGMLIYHVDSSANNVAGARACERWLMTGGTYANTVNSVPDHQCADLIEADPSARSSGASSTAQDDISRVFFPYGSQDSFTPATEPAFEDWNGNQAGISIAGIKYEDDRIFFSVYENEYSQIPYVQSMSITEFQDAAIVTWTAGTDIPAHVVLSGSDGPVDTLEVEAYAFGRYSAVFEGLSPASTYTVSVGYAIGGLTGRVSIRQISTHPATSYPPYIYLHGMTRNSDGSFPAGTPFPLRLYNACGAESVRWTYDGEEVFPDETGYFVPDHTGVMRAVAVFPDGREYRVSKHIEIKSE</sequence>
<proteinExistence type="predicted"/>
<comment type="caution">
    <text evidence="2">The sequence shown here is derived from an EMBL/GenBank/DDBJ whole genome shotgun (WGS) entry which is preliminary data.</text>
</comment>
<dbReference type="PANTHER" id="PTHR41775">
    <property type="entry name" value="SECRETED PROTEIN-RELATED"/>
    <property type="match status" value="1"/>
</dbReference>
<dbReference type="EMBL" id="JADILZ010000071">
    <property type="protein sequence ID" value="MBO8478762.1"/>
    <property type="molecule type" value="Genomic_DNA"/>
</dbReference>
<reference evidence="2" key="1">
    <citation type="submission" date="2020-10" db="EMBL/GenBank/DDBJ databases">
        <authorList>
            <person name="Gilroy R."/>
        </authorList>
    </citation>
    <scope>NUCLEOTIDE SEQUENCE</scope>
    <source>
        <strain evidence="2">2478</strain>
    </source>
</reference>
<keyword evidence="2" id="KW-0482">Metalloprotease</keyword>
<organism evidence="2 3">
    <name type="scientific">Candidatus Cryptobacteroides excrementipullorum</name>
    <dbReference type="NCBI Taxonomy" id="2840761"/>
    <lineage>
        <taxon>Bacteria</taxon>
        <taxon>Pseudomonadati</taxon>
        <taxon>Bacteroidota</taxon>
        <taxon>Bacteroidia</taxon>
        <taxon>Bacteroidales</taxon>
        <taxon>Candidatus Cryptobacteroides</taxon>
    </lineage>
</organism>
<dbReference type="Proteomes" id="UP000823771">
    <property type="component" value="Unassembled WGS sequence"/>
</dbReference>
<evidence type="ECO:0000259" key="1">
    <source>
        <dbReference type="Pfam" id="PF05547"/>
    </source>
</evidence>
<dbReference type="Pfam" id="PF05547">
    <property type="entry name" value="Peptidase_M6"/>
    <property type="match status" value="1"/>
</dbReference>
<evidence type="ECO:0000313" key="3">
    <source>
        <dbReference type="Proteomes" id="UP000823771"/>
    </source>
</evidence>
<dbReference type="GO" id="GO:0006508">
    <property type="term" value="P:proteolysis"/>
    <property type="evidence" value="ECO:0007669"/>
    <property type="project" value="InterPro"/>
</dbReference>
<dbReference type="InterPro" id="IPR008757">
    <property type="entry name" value="Peptidase_M6-like_domain"/>
</dbReference>
<keyword evidence="2" id="KW-0378">Hydrolase</keyword>
<dbReference type="NCBIfam" id="TIGR03296">
    <property type="entry name" value="M6dom_TIGR03296"/>
    <property type="match status" value="1"/>
</dbReference>
<keyword evidence="2" id="KW-0645">Protease</keyword>
<reference evidence="2" key="2">
    <citation type="journal article" date="2021" name="PeerJ">
        <title>Extensive microbial diversity within the chicken gut microbiome revealed by metagenomics and culture.</title>
        <authorList>
            <person name="Gilroy R."/>
            <person name="Ravi A."/>
            <person name="Getino M."/>
            <person name="Pursley I."/>
            <person name="Horton D.L."/>
            <person name="Alikhan N.F."/>
            <person name="Baker D."/>
            <person name="Gharbi K."/>
            <person name="Hall N."/>
            <person name="Watson M."/>
            <person name="Adriaenssens E.M."/>
            <person name="Foster-Nyarko E."/>
            <person name="Jarju S."/>
            <person name="Secka A."/>
            <person name="Antonio M."/>
            <person name="Oren A."/>
            <person name="Chaudhuri R.R."/>
            <person name="La Ragione R."/>
            <person name="Hildebrand F."/>
            <person name="Pallen M.J."/>
        </authorList>
    </citation>
    <scope>NUCLEOTIDE SEQUENCE</scope>
    <source>
        <strain evidence="2">2478</strain>
    </source>
</reference>
<name>A0A9D9ITV5_9BACT</name>
<accession>A0A9D9ITV5</accession>
<gene>
    <name evidence="2" type="ORF">IAB80_07740</name>
</gene>
<dbReference type="SUPFAM" id="SSF55486">
    <property type="entry name" value="Metalloproteases ('zincins'), catalytic domain"/>
    <property type="match status" value="1"/>
</dbReference>
<dbReference type="PANTHER" id="PTHR41775:SF1">
    <property type="entry name" value="PEPTIDASE M6-LIKE DOMAIN-CONTAINING PROTEIN"/>
    <property type="match status" value="1"/>
</dbReference>
<dbReference type="GO" id="GO:0008237">
    <property type="term" value="F:metallopeptidase activity"/>
    <property type="evidence" value="ECO:0007669"/>
    <property type="project" value="UniProtKB-KW"/>
</dbReference>
<protein>
    <submittedName>
        <fullName evidence="2">M6 family metalloprotease domain-containing protein</fullName>
    </submittedName>
</protein>
<dbReference type="AlphaFoldDB" id="A0A9D9ITV5"/>